<accession>A0A7K3WQI3</accession>
<comment type="caution">
    <text evidence="2">The sequence shown here is derived from an EMBL/GenBank/DDBJ whole genome shotgun (WGS) entry which is preliminary data.</text>
</comment>
<keyword evidence="1" id="KW-0732">Signal</keyword>
<sequence>MKNLVSIFLFLLYCTCTAHVLRAQDSSDVKLSYGKKGFELATDDDNYKLQIQARFQFRYATPYDIDPVNHIQLMQPARQIAEINRARLKIGGNAYKPYLKYYFEYELKRGALLDFRVMFEKWDWLKFKVGQWKIEYTRERLISSGKQSLVDRSLINQYFTLDRQQGVTIYGNVGNHRLANFSYWAAVLTGSGRSATENPTNDLMYHARLQWNFCGKEMIMEGSDTEFHQKGIGAIALAGATYKGPYNLFSSNGGANIYNVPDSITPFYDVSQLNLETAYMKRGFAWQSETHLKIIDDQANNTTSNLAGTYFQAGYFFHQLFPKFPEKMEIAGRYTIFTPHIDTRDVIHNEYSLAVNYFFKNHLNKLTAEITRFEFDDPGFGVDGRYRFRVQWDISF</sequence>
<dbReference type="InterPro" id="IPR010870">
    <property type="entry name" value="Porin_O/P"/>
</dbReference>
<dbReference type="Pfam" id="PF07396">
    <property type="entry name" value="Porin_O_P"/>
    <property type="match status" value="1"/>
</dbReference>
<protein>
    <submittedName>
        <fullName evidence="2">Porin</fullName>
    </submittedName>
</protein>
<dbReference type="EMBL" id="JAAGVY010000017">
    <property type="protein sequence ID" value="NEN23920.1"/>
    <property type="molecule type" value="Genomic_DNA"/>
</dbReference>
<name>A0A7K3WQI3_9FLAO</name>
<dbReference type="Proteomes" id="UP000486602">
    <property type="component" value="Unassembled WGS sequence"/>
</dbReference>
<reference evidence="2 3" key="1">
    <citation type="submission" date="2020-02" db="EMBL/GenBank/DDBJ databases">
        <title>Out from the shadows clarifying the taxonomy of the family Cryomorphaceae and related taxa by utilizing the GTDB taxonomic framework.</title>
        <authorList>
            <person name="Bowman J.P."/>
        </authorList>
    </citation>
    <scope>NUCLEOTIDE SEQUENCE [LARGE SCALE GENOMIC DNA]</scope>
    <source>
        <strain evidence="2 3">QSSC 1-22</strain>
    </source>
</reference>
<feature type="signal peptide" evidence="1">
    <location>
        <begin position="1"/>
        <end position="18"/>
    </location>
</feature>
<gene>
    <name evidence="2" type="ORF">G3O08_10460</name>
</gene>
<evidence type="ECO:0000313" key="2">
    <source>
        <dbReference type="EMBL" id="NEN23920.1"/>
    </source>
</evidence>
<dbReference type="Gene3D" id="2.40.160.10">
    <property type="entry name" value="Porin"/>
    <property type="match status" value="1"/>
</dbReference>
<feature type="chain" id="PRO_5029695733" evidence="1">
    <location>
        <begin position="19"/>
        <end position="396"/>
    </location>
</feature>
<dbReference type="AlphaFoldDB" id="A0A7K3WQI3"/>
<keyword evidence="3" id="KW-1185">Reference proteome</keyword>
<dbReference type="RefSeq" id="WP_163285312.1">
    <property type="nucleotide sequence ID" value="NZ_JAAGVY010000017.1"/>
</dbReference>
<dbReference type="InterPro" id="IPR023614">
    <property type="entry name" value="Porin_dom_sf"/>
</dbReference>
<evidence type="ECO:0000313" key="3">
    <source>
        <dbReference type="Proteomes" id="UP000486602"/>
    </source>
</evidence>
<proteinExistence type="predicted"/>
<organism evidence="2 3">
    <name type="scientific">Cryomorpha ignava</name>
    <dbReference type="NCBI Taxonomy" id="101383"/>
    <lineage>
        <taxon>Bacteria</taxon>
        <taxon>Pseudomonadati</taxon>
        <taxon>Bacteroidota</taxon>
        <taxon>Flavobacteriia</taxon>
        <taxon>Flavobacteriales</taxon>
        <taxon>Cryomorphaceae</taxon>
        <taxon>Cryomorpha</taxon>
    </lineage>
</organism>
<evidence type="ECO:0000256" key="1">
    <source>
        <dbReference type="SAM" id="SignalP"/>
    </source>
</evidence>